<evidence type="ECO:0000313" key="2">
    <source>
        <dbReference type="EMBL" id="PFG27186.1"/>
    </source>
</evidence>
<dbReference type="RefSeq" id="WP_098388699.1">
    <property type="nucleotide sequence ID" value="NZ_LS483464.1"/>
</dbReference>
<dbReference type="OrthoDB" id="4772420at2"/>
<sequence length="283" mass="29936">MAENLKKPLSKLSKRGPHRVLVGDLDYAGLHGKVYTPAEGKGVPAVAFGHDWMTDIKHYHATLRHLASWGIAVAAPNTEKGFSPDHRGFSADLESAMQILAGVKLGHGNVTVNPKKIGVIGHGMGAGCAILSAAGNEKVRAVAAIYPSVTAPSNTAAAKNVDAPGLIIASGDNALIEAGNPVEIANAWKGDVAYREIENGNQQGFSENTMFKLLVGLAKPQTSARETARGLVTGYLLHQLDGQKKFSAFSEPMVEAKNVQSLDGDVLQEKLDEQQGKNLSLPF</sequence>
<evidence type="ECO:0000259" key="1">
    <source>
        <dbReference type="Pfam" id="PF01738"/>
    </source>
</evidence>
<proteinExistence type="predicted"/>
<dbReference type="GO" id="GO:0016787">
    <property type="term" value="F:hydrolase activity"/>
    <property type="evidence" value="ECO:0007669"/>
    <property type="project" value="UniProtKB-KW"/>
</dbReference>
<keyword evidence="3" id="KW-1185">Reference proteome</keyword>
<dbReference type="STRING" id="1724.GCA_001044175_00356"/>
<dbReference type="PANTHER" id="PTHR33428">
    <property type="entry name" value="CHLOROPHYLLASE-2, CHLOROPLASTIC"/>
    <property type="match status" value="1"/>
</dbReference>
<name>A0A2A9DLD7_9CORY</name>
<dbReference type="Gene3D" id="3.40.50.1820">
    <property type="entry name" value="alpha/beta hydrolase"/>
    <property type="match status" value="1"/>
</dbReference>
<dbReference type="AlphaFoldDB" id="A0A2A9DLD7"/>
<feature type="domain" description="Dienelactone hydrolase" evidence="1">
    <location>
        <begin position="100"/>
        <end position="189"/>
    </location>
</feature>
<comment type="caution">
    <text evidence="2">The sequence shown here is derived from an EMBL/GenBank/DDBJ whole genome shotgun (WGS) entry which is preliminary data.</text>
</comment>
<keyword evidence="2" id="KW-0378">Hydrolase</keyword>
<dbReference type="PANTHER" id="PTHR33428:SF14">
    <property type="entry name" value="CARBOXYLESTERASE TYPE B DOMAIN-CONTAINING PROTEIN"/>
    <property type="match status" value="1"/>
</dbReference>
<gene>
    <name evidence="2" type="ORF">ATK06_0236</name>
</gene>
<dbReference type="SUPFAM" id="SSF53474">
    <property type="entry name" value="alpha/beta-Hydrolases"/>
    <property type="match status" value="1"/>
</dbReference>
<dbReference type="Proteomes" id="UP000221653">
    <property type="component" value="Unassembled WGS sequence"/>
</dbReference>
<accession>A0A2A9DLD7</accession>
<evidence type="ECO:0000313" key="3">
    <source>
        <dbReference type="Proteomes" id="UP000221653"/>
    </source>
</evidence>
<reference evidence="2 3" key="1">
    <citation type="submission" date="2017-10" db="EMBL/GenBank/DDBJ databases">
        <title>Sequencing the genomes of 1000 actinobacteria strains.</title>
        <authorList>
            <person name="Klenk H.-P."/>
        </authorList>
    </citation>
    <scope>NUCLEOTIDE SEQUENCE [LARGE SCALE GENOMIC DNA]</scope>
    <source>
        <strain evidence="2 3">DSM 20688</strain>
    </source>
</reference>
<dbReference type="InterPro" id="IPR002925">
    <property type="entry name" value="Dienelactn_hydro"/>
</dbReference>
<dbReference type="EMBL" id="PDJF01000001">
    <property type="protein sequence ID" value="PFG27186.1"/>
    <property type="molecule type" value="Genomic_DNA"/>
</dbReference>
<dbReference type="Pfam" id="PF01738">
    <property type="entry name" value="DLH"/>
    <property type="match status" value="1"/>
</dbReference>
<dbReference type="InterPro" id="IPR029058">
    <property type="entry name" value="AB_hydrolase_fold"/>
</dbReference>
<protein>
    <submittedName>
        <fullName evidence="2">Dienelactone hydrolase</fullName>
    </submittedName>
</protein>
<organism evidence="2 3">
    <name type="scientific">Corynebacterium renale</name>
    <dbReference type="NCBI Taxonomy" id="1724"/>
    <lineage>
        <taxon>Bacteria</taxon>
        <taxon>Bacillati</taxon>
        <taxon>Actinomycetota</taxon>
        <taxon>Actinomycetes</taxon>
        <taxon>Mycobacteriales</taxon>
        <taxon>Corynebacteriaceae</taxon>
        <taxon>Corynebacterium</taxon>
    </lineage>
</organism>